<dbReference type="EMBL" id="PVWJ01000084">
    <property type="protein sequence ID" value="PSB01862.1"/>
    <property type="molecule type" value="Genomic_DNA"/>
</dbReference>
<evidence type="ECO:0000313" key="3">
    <source>
        <dbReference type="Proteomes" id="UP000238762"/>
    </source>
</evidence>
<organism evidence="2 3">
    <name type="scientific">Merismopedia glauca CCAP 1448/3</name>
    <dbReference type="NCBI Taxonomy" id="1296344"/>
    <lineage>
        <taxon>Bacteria</taxon>
        <taxon>Bacillati</taxon>
        <taxon>Cyanobacteriota</taxon>
        <taxon>Cyanophyceae</taxon>
        <taxon>Synechococcales</taxon>
        <taxon>Merismopediaceae</taxon>
        <taxon>Merismopedia</taxon>
    </lineage>
</organism>
<proteinExistence type="predicted"/>
<evidence type="ECO:0000256" key="1">
    <source>
        <dbReference type="SAM" id="SignalP"/>
    </source>
</evidence>
<reference evidence="2 3" key="2">
    <citation type="submission" date="2018-03" db="EMBL/GenBank/DDBJ databases">
        <title>The ancient ancestry and fast evolution of plastids.</title>
        <authorList>
            <person name="Moore K.R."/>
            <person name="Magnabosco C."/>
            <person name="Momper L."/>
            <person name="Gold D.A."/>
            <person name="Bosak T."/>
            <person name="Fournier G.P."/>
        </authorList>
    </citation>
    <scope>NUCLEOTIDE SEQUENCE [LARGE SCALE GENOMIC DNA]</scope>
    <source>
        <strain evidence="2 3">CCAP 1448/3</strain>
    </source>
</reference>
<dbReference type="RefSeq" id="WP_106289690.1">
    <property type="nucleotide sequence ID" value="NZ_CAWNTC010000112.1"/>
</dbReference>
<keyword evidence="1" id="KW-0732">Signal</keyword>
<gene>
    <name evidence="2" type="ORF">C7B64_16150</name>
</gene>
<accession>A0A2T1C0U3</accession>
<evidence type="ECO:0000313" key="2">
    <source>
        <dbReference type="EMBL" id="PSB01862.1"/>
    </source>
</evidence>
<keyword evidence="3" id="KW-1185">Reference proteome</keyword>
<protein>
    <recommendedName>
        <fullName evidence="4">DUF928 domain-containing protein</fullName>
    </recommendedName>
</protein>
<dbReference type="AlphaFoldDB" id="A0A2T1C0U3"/>
<dbReference type="OrthoDB" id="532838at2"/>
<dbReference type="Pfam" id="PF06051">
    <property type="entry name" value="DUF928"/>
    <property type="match status" value="1"/>
</dbReference>
<dbReference type="Proteomes" id="UP000238762">
    <property type="component" value="Unassembled WGS sequence"/>
</dbReference>
<comment type="caution">
    <text evidence="2">The sequence shown here is derived from an EMBL/GenBank/DDBJ whole genome shotgun (WGS) entry which is preliminary data.</text>
</comment>
<feature type="signal peptide" evidence="1">
    <location>
        <begin position="1"/>
        <end position="30"/>
    </location>
</feature>
<sequence length="266" mass="29232">MGTPKARFFRKCIVLLSLVFLSLNAGIAEAKYKPKGQKPPKDSSISTGTRSGCDTQITLLAPQVYVGQTSSTRPKLVWNLSSNSSTDEDKTYDLILTIFEILPDKRKIMRVKPIEFQARAGIVQQSLTGEQVDLEVGKTYLWQVASPCSGGNYNVHEAEIEVTAMPSELKKRLLAVKDPVTKANLYAEEGYWYEALAETIPPAGQPGADFSALFQVGRSLLGDLAEAEKEFVAFKKSEGKLTAEEESAVQEKAKVVTNPPRRGWGM</sequence>
<name>A0A2T1C0U3_9CYAN</name>
<dbReference type="InterPro" id="IPR010328">
    <property type="entry name" value="DUF928"/>
</dbReference>
<evidence type="ECO:0008006" key="4">
    <source>
        <dbReference type="Google" id="ProtNLM"/>
    </source>
</evidence>
<feature type="chain" id="PRO_5015747684" description="DUF928 domain-containing protein" evidence="1">
    <location>
        <begin position="31"/>
        <end position="266"/>
    </location>
</feature>
<reference evidence="2 3" key="1">
    <citation type="submission" date="2018-02" db="EMBL/GenBank/DDBJ databases">
        <authorList>
            <person name="Cohen D.B."/>
            <person name="Kent A.D."/>
        </authorList>
    </citation>
    <scope>NUCLEOTIDE SEQUENCE [LARGE SCALE GENOMIC DNA]</scope>
    <source>
        <strain evidence="2 3">CCAP 1448/3</strain>
    </source>
</reference>